<dbReference type="InterPro" id="IPR036397">
    <property type="entry name" value="RNaseH_sf"/>
</dbReference>
<evidence type="ECO:0000313" key="1">
    <source>
        <dbReference type="EMBL" id="DAD43957.1"/>
    </source>
</evidence>
<name>A0A822ZGE9_NELNU</name>
<dbReference type="GO" id="GO:0003676">
    <property type="term" value="F:nucleic acid binding"/>
    <property type="evidence" value="ECO:0007669"/>
    <property type="project" value="InterPro"/>
</dbReference>
<dbReference type="Proteomes" id="UP000607653">
    <property type="component" value="Unassembled WGS sequence"/>
</dbReference>
<gene>
    <name evidence="1" type="ORF">HUJ06_002187</name>
</gene>
<dbReference type="EMBL" id="DUZY01000006">
    <property type="protein sequence ID" value="DAD43957.1"/>
    <property type="molecule type" value="Genomic_DNA"/>
</dbReference>
<dbReference type="InterPro" id="IPR012337">
    <property type="entry name" value="RNaseH-like_sf"/>
</dbReference>
<evidence type="ECO:0000313" key="2">
    <source>
        <dbReference type="Proteomes" id="UP000607653"/>
    </source>
</evidence>
<organism evidence="1 2">
    <name type="scientific">Nelumbo nucifera</name>
    <name type="common">Sacred lotus</name>
    <dbReference type="NCBI Taxonomy" id="4432"/>
    <lineage>
        <taxon>Eukaryota</taxon>
        <taxon>Viridiplantae</taxon>
        <taxon>Streptophyta</taxon>
        <taxon>Embryophyta</taxon>
        <taxon>Tracheophyta</taxon>
        <taxon>Spermatophyta</taxon>
        <taxon>Magnoliopsida</taxon>
        <taxon>Proteales</taxon>
        <taxon>Nelumbonaceae</taxon>
        <taxon>Nelumbo</taxon>
    </lineage>
</organism>
<proteinExistence type="predicted"/>
<dbReference type="SUPFAM" id="SSF53098">
    <property type="entry name" value="Ribonuclease H-like"/>
    <property type="match status" value="1"/>
</dbReference>
<keyword evidence="2" id="KW-1185">Reference proteome</keyword>
<protein>
    <submittedName>
        <fullName evidence="1">Uncharacterized protein</fullName>
    </submittedName>
</protein>
<reference evidence="1 2" key="1">
    <citation type="journal article" date="2020" name="Mol. Biol. Evol.">
        <title>Distinct Expression and Methylation Patterns for Genes with Different Fates following a Single Whole-Genome Duplication in Flowering Plants.</title>
        <authorList>
            <person name="Shi T."/>
            <person name="Rahmani R.S."/>
            <person name="Gugger P.F."/>
            <person name="Wang M."/>
            <person name="Li H."/>
            <person name="Zhang Y."/>
            <person name="Li Z."/>
            <person name="Wang Q."/>
            <person name="Van de Peer Y."/>
            <person name="Marchal K."/>
            <person name="Chen J."/>
        </authorList>
    </citation>
    <scope>NUCLEOTIDE SEQUENCE [LARGE SCALE GENOMIC DNA]</scope>
    <source>
        <tissue evidence="1">Leaf</tissue>
    </source>
</reference>
<dbReference type="Gene3D" id="3.30.420.10">
    <property type="entry name" value="Ribonuclease H-like superfamily/Ribonuclease H"/>
    <property type="match status" value="1"/>
</dbReference>
<sequence>MDMSLQASMEALAEAILGREGVTKLREITTSDWSHGFLSKEQVLYTCVDAFVSSEITKPRMG</sequence>
<comment type="caution">
    <text evidence="1">The sequence shown here is derived from an EMBL/GenBank/DDBJ whole genome shotgun (WGS) entry which is preliminary data.</text>
</comment>
<dbReference type="AlphaFoldDB" id="A0A822ZGE9"/>
<accession>A0A822ZGE9</accession>